<dbReference type="HAMAP" id="MF_00493">
    <property type="entry name" value="Transaldolase_2"/>
    <property type="match status" value="1"/>
</dbReference>
<dbReference type="PANTHER" id="PTHR10683:SF31">
    <property type="entry name" value="TRANSALDOLASE"/>
    <property type="match status" value="1"/>
</dbReference>
<dbReference type="GO" id="GO:0004801">
    <property type="term" value="F:transaldolase activity"/>
    <property type="evidence" value="ECO:0007669"/>
    <property type="project" value="UniProtKB-UniRule"/>
</dbReference>
<evidence type="ECO:0000256" key="6">
    <source>
        <dbReference type="ARBA" id="ARBA00022490"/>
    </source>
</evidence>
<evidence type="ECO:0000256" key="4">
    <source>
        <dbReference type="ARBA" id="ARBA00008426"/>
    </source>
</evidence>
<evidence type="ECO:0000256" key="7">
    <source>
        <dbReference type="ARBA" id="ARBA00022679"/>
    </source>
</evidence>
<dbReference type="RefSeq" id="WP_145374373.1">
    <property type="nucleotide sequence ID" value="NZ_CP036276.1"/>
</dbReference>
<protein>
    <recommendedName>
        <fullName evidence="5 10">Transaldolase</fullName>
        <ecNumber evidence="5 10">2.2.1.2</ecNumber>
    </recommendedName>
</protein>
<evidence type="ECO:0000313" key="12">
    <source>
        <dbReference type="Proteomes" id="UP000319383"/>
    </source>
</evidence>
<evidence type="ECO:0000256" key="3">
    <source>
        <dbReference type="ARBA" id="ARBA00004857"/>
    </source>
</evidence>
<proteinExistence type="inferred from homology"/>
<comment type="similarity">
    <text evidence="4 10">Belongs to the transaldolase family. Type 2 subfamily.</text>
</comment>
<dbReference type="InterPro" id="IPR004732">
    <property type="entry name" value="Transaldolase_2"/>
</dbReference>
<evidence type="ECO:0000256" key="2">
    <source>
        <dbReference type="ARBA" id="ARBA00004496"/>
    </source>
</evidence>
<dbReference type="GO" id="GO:0005737">
    <property type="term" value="C:cytoplasm"/>
    <property type="evidence" value="ECO:0007669"/>
    <property type="project" value="UniProtKB-SubCell"/>
</dbReference>
<dbReference type="KEGG" id="sdyn:Mal52_07650"/>
<gene>
    <name evidence="10 11" type="primary">tal</name>
    <name evidence="11" type="ORF">Mal52_07650</name>
</gene>
<sequence>MTTPLESLIASGTKLWLDSIDPDLVATNRAQGATGATSNPIIVGDLIKTGRFDDRLATLMDEGFDDETVAWQVTNLLVKEAQEVFSDVHEKTRGNDGYVSFELDPLLEDVECKLSTEERAAEYIELGKKWAAGQSNRMIKVPATPGGLAALEELVAAGITVNVTLIFSERQYQAARDAVWRGAQRRDSLDNFKSVYSIFVSRIDVYTAKHVAELSEAAQGMVGIVNAQRLWQDNQAFWADKKLPLDQEIIFASTGTKNPNDPPQKYVAALAGSDIQTNPPATNDAIQKIDGLTFERAVDQLPPQEVLDDIDAKVDFTKMEETLMEEGLAKFADPQKALLALIAEKRSTLQAAK</sequence>
<dbReference type="UniPathway" id="UPA00115">
    <property type="reaction ID" value="UER00414"/>
</dbReference>
<keyword evidence="8 10" id="KW-0570">Pentose shunt</keyword>
<dbReference type="GO" id="GO:0006098">
    <property type="term" value="P:pentose-phosphate shunt"/>
    <property type="evidence" value="ECO:0007669"/>
    <property type="project" value="UniProtKB-UniRule"/>
</dbReference>
<evidence type="ECO:0000256" key="1">
    <source>
        <dbReference type="ARBA" id="ARBA00003518"/>
    </source>
</evidence>
<dbReference type="InterPro" id="IPR001585">
    <property type="entry name" value="TAL/FSA"/>
</dbReference>
<dbReference type="AlphaFoldDB" id="A0A517ZIM7"/>
<reference evidence="11 12" key="1">
    <citation type="submission" date="2019-02" db="EMBL/GenBank/DDBJ databases">
        <title>Deep-cultivation of Planctomycetes and their phenomic and genomic characterization uncovers novel biology.</title>
        <authorList>
            <person name="Wiegand S."/>
            <person name="Jogler M."/>
            <person name="Boedeker C."/>
            <person name="Pinto D."/>
            <person name="Vollmers J."/>
            <person name="Rivas-Marin E."/>
            <person name="Kohn T."/>
            <person name="Peeters S.H."/>
            <person name="Heuer A."/>
            <person name="Rast P."/>
            <person name="Oberbeckmann S."/>
            <person name="Bunk B."/>
            <person name="Jeske O."/>
            <person name="Meyerdierks A."/>
            <person name="Storesund J.E."/>
            <person name="Kallscheuer N."/>
            <person name="Luecker S."/>
            <person name="Lage O.M."/>
            <person name="Pohl T."/>
            <person name="Merkel B.J."/>
            <person name="Hornburger P."/>
            <person name="Mueller R.-W."/>
            <person name="Bruemmer F."/>
            <person name="Labrenz M."/>
            <person name="Spormann A.M."/>
            <person name="Op den Camp H."/>
            <person name="Overmann J."/>
            <person name="Amann R."/>
            <person name="Jetten M.S.M."/>
            <person name="Mascher T."/>
            <person name="Medema M.H."/>
            <person name="Devos D.P."/>
            <person name="Kaster A.-K."/>
            <person name="Ovreas L."/>
            <person name="Rohde M."/>
            <person name="Galperin M.Y."/>
            <person name="Jogler C."/>
        </authorList>
    </citation>
    <scope>NUCLEOTIDE SEQUENCE [LARGE SCALE GENOMIC DNA]</scope>
    <source>
        <strain evidence="11 12">Mal52</strain>
    </source>
</reference>
<dbReference type="PIRSF" id="PIRSF036915">
    <property type="entry name" value="Trnald_Bac_Plnt"/>
    <property type="match status" value="1"/>
</dbReference>
<evidence type="ECO:0000256" key="8">
    <source>
        <dbReference type="ARBA" id="ARBA00023126"/>
    </source>
</evidence>
<comment type="function">
    <text evidence="1 10">Transaldolase is important for the balance of metabolites in the pentose-phosphate pathway.</text>
</comment>
<dbReference type="EC" id="2.2.1.2" evidence="5 10"/>
<evidence type="ECO:0000256" key="10">
    <source>
        <dbReference type="HAMAP-Rule" id="MF_00493"/>
    </source>
</evidence>
<accession>A0A517ZIM7</accession>
<evidence type="ECO:0000256" key="9">
    <source>
        <dbReference type="ARBA" id="ARBA00023270"/>
    </source>
</evidence>
<dbReference type="Proteomes" id="UP000319383">
    <property type="component" value="Chromosome"/>
</dbReference>
<keyword evidence="9 10" id="KW-0704">Schiff base</keyword>
<dbReference type="Pfam" id="PF00923">
    <property type="entry name" value="TAL_FSA"/>
    <property type="match status" value="1"/>
</dbReference>
<dbReference type="SUPFAM" id="SSF51569">
    <property type="entry name" value="Aldolase"/>
    <property type="match status" value="1"/>
</dbReference>
<dbReference type="Gene3D" id="3.20.20.70">
    <property type="entry name" value="Aldolase class I"/>
    <property type="match status" value="1"/>
</dbReference>
<feature type="active site" description="Schiff-base intermediate with substrate" evidence="10">
    <location>
        <position position="140"/>
    </location>
</feature>
<name>A0A517ZIM7_9PLAN</name>
<organism evidence="11 12">
    <name type="scientific">Symmachiella dynata</name>
    <dbReference type="NCBI Taxonomy" id="2527995"/>
    <lineage>
        <taxon>Bacteria</taxon>
        <taxon>Pseudomonadati</taxon>
        <taxon>Planctomycetota</taxon>
        <taxon>Planctomycetia</taxon>
        <taxon>Planctomycetales</taxon>
        <taxon>Planctomycetaceae</taxon>
        <taxon>Symmachiella</taxon>
    </lineage>
</organism>
<comment type="catalytic activity">
    <reaction evidence="10">
        <text>D-sedoheptulose 7-phosphate + D-glyceraldehyde 3-phosphate = D-erythrose 4-phosphate + beta-D-fructose 6-phosphate</text>
        <dbReference type="Rhea" id="RHEA:17053"/>
        <dbReference type="ChEBI" id="CHEBI:16897"/>
        <dbReference type="ChEBI" id="CHEBI:57483"/>
        <dbReference type="ChEBI" id="CHEBI:57634"/>
        <dbReference type="ChEBI" id="CHEBI:59776"/>
        <dbReference type="EC" id="2.2.1.2"/>
    </reaction>
</comment>
<dbReference type="InterPro" id="IPR013785">
    <property type="entry name" value="Aldolase_TIM"/>
</dbReference>
<keyword evidence="7 10" id="KW-0808">Transferase</keyword>
<dbReference type="EMBL" id="CP036276">
    <property type="protein sequence ID" value="QDU42309.1"/>
    <property type="molecule type" value="Genomic_DNA"/>
</dbReference>
<evidence type="ECO:0000256" key="5">
    <source>
        <dbReference type="ARBA" id="ARBA00013151"/>
    </source>
</evidence>
<dbReference type="PANTHER" id="PTHR10683">
    <property type="entry name" value="TRANSALDOLASE"/>
    <property type="match status" value="1"/>
</dbReference>
<comment type="pathway">
    <text evidence="3 10">Carbohydrate degradation; pentose phosphate pathway; D-glyceraldehyde 3-phosphate and beta-D-fructose 6-phosphate from D-ribose 5-phosphate and D-xylulose 5-phosphate (non-oxidative stage): step 2/3.</text>
</comment>
<keyword evidence="6 10" id="KW-0963">Cytoplasm</keyword>
<dbReference type="GO" id="GO:0005975">
    <property type="term" value="P:carbohydrate metabolic process"/>
    <property type="evidence" value="ECO:0007669"/>
    <property type="project" value="InterPro"/>
</dbReference>
<evidence type="ECO:0000313" key="11">
    <source>
        <dbReference type="EMBL" id="QDU42309.1"/>
    </source>
</evidence>
<keyword evidence="12" id="KW-1185">Reference proteome</keyword>
<comment type="subcellular location">
    <subcellularLocation>
        <location evidence="2 10">Cytoplasm</location>
    </subcellularLocation>
</comment>